<dbReference type="Pfam" id="PF03931">
    <property type="entry name" value="Skp1_POZ"/>
    <property type="match status" value="1"/>
</dbReference>
<feature type="domain" description="SKP1 component POZ" evidence="5">
    <location>
        <begin position="7"/>
        <end position="70"/>
    </location>
</feature>
<dbReference type="PANTHER" id="PTHR20648">
    <property type="entry name" value="ELONGIN-C"/>
    <property type="match status" value="1"/>
</dbReference>
<dbReference type="SUPFAM" id="SSF54695">
    <property type="entry name" value="POZ domain"/>
    <property type="match status" value="1"/>
</dbReference>
<protein>
    <recommendedName>
        <fullName evidence="3">Elongin-C</fullName>
    </recommendedName>
</protein>
<evidence type="ECO:0000256" key="3">
    <source>
        <dbReference type="ARBA" id="ARBA00021347"/>
    </source>
</evidence>
<keyword evidence="4" id="KW-0539">Nucleus</keyword>
<dbReference type="CDD" id="cd18321">
    <property type="entry name" value="BTB_POZ_EloC"/>
    <property type="match status" value="1"/>
</dbReference>
<dbReference type="SMART" id="SM00512">
    <property type="entry name" value="Skp1"/>
    <property type="match status" value="1"/>
</dbReference>
<accession>A0A1R1YPJ3</accession>
<dbReference type="EMBL" id="LSSM01001694">
    <property type="protein sequence ID" value="OMJ25158.1"/>
    <property type="molecule type" value="Genomic_DNA"/>
</dbReference>
<proteinExistence type="inferred from homology"/>
<evidence type="ECO:0000259" key="5">
    <source>
        <dbReference type="Pfam" id="PF03931"/>
    </source>
</evidence>
<gene>
    <name evidence="7" type="ORF">AYI69_g1760</name>
    <name evidence="6" type="ORF">AYI69_g4388</name>
</gene>
<sequence>METVRTKLVSGDGFVFYLDKDIAMQSGTVKRMMGDDSEMFSEALSNEISFPEISGRILLEVCKYLTYKHKYSDSEIFKQIPDFNIEPELALELMMAADYLDC</sequence>
<evidence type="ECO:0000256" key="2">
    <source>
        <dbReference type="ARBA" id="ARBA00009993"/>
    </source>
</evidence>
<dbReference type="AlphaFoldDB" id="A0A1R1YPJ3"/>
<evidence type="ECO:0000313" key="6">
    <source>
        <dbReference type="EMBL" id="OMJ25158.1"/>
    </source>
</evidence>
<dbReference type="Proteomes" id="UP000187429">
    <property type="component" value="Unassembled WGS sequence"/>
</dbReference>
<name>A0A1R1YPJ3_9FUNG</name>
<dbReference type="GO" id="GO:0006511">
    <property type="term" value="P:ubiquitin-dependent protein catabolic process"/>
    <property type="evidence" value="ECO:0007669"/>
    <property type="project" value="InterPro"/>
</dbReference>
<comment type="subcellular location">
    <subcellularLocation>
        <location evidence="1">Nucleus</location>
    </subcellularLocation>
</comment>
<evidence type="ECO:0000313" key="7">
    <source>
        <dbReference type="EMBL" id="OMJ28755.1"/>
    </source>
</evidence>
<dbReference type="Gene3D" id="3.30.710.10">
    <property type="entry name" value="Potassium Channel Kv1.1, Chain A"/>
    <property type="match status" value="1"/>
</dbReference>
<comment type="caution">
    <text evidence="7">The sequence shown here is derived from an EMBL/GenBank/DDBJ whole genome shotgun (WGS) entry which is preliminary data.</text>
</comment>
<reference evidence="8" key="1">
    <citation type="submission" date="2017-01" db="EMBL/GenBank/DDBJ databases">
        <authorList>
            <person name="Wang Y."/>
            <person name="White M."/>
            <person name="Kvist S."/>
            <person name="Moncalvo J.-M."/>
        </authorList>
    </citation>
    <scope>NUCLEOTIDE SEQUENCE [LARGE SCALE GENOMIC DNA]</scope>
    <source>
        <strain evidence="8">ID-206-W2</strain>
    </source>
</reference>
<comment type="similarity">
    <text evidence="2">Belongs to the SKP1 family.</text>
</comment>
<dbReference type="InterPro" id="IPR039948">
    <property type="entry name" value="ELC1"/>
</dbReference>
<evidence type="ECO:0000256" key="1">
    <source>
        <dbReference type="ARBA" id="ARBA00004123"/>
    </source>
</evidence>
<evidence type="ECO:0000313" key="8">
    <source>
        <dbReference type="Proteomes" id="UP000187429"/>
    </source>
</evidence>
<dbReference type="InterPro" id="IPR001232">
    <property type="entry name" value="SKP1-like"/>
</dbReference>
<dbReference type="OrthoDB" id="249087at2759"/>
<dbReference type="InterPro" id="IPR011333">
    <property type="entry name" value="SKP1/BTB/POZ_sf"/>
</dbReference>
<evidence type="ECO:0000256" key="4">
    <source>
        <dbReference type="ARBA" id="ARBA00023242"/>
    </source>
</evidence>
<keyword evidence="8" id="KW-1185">Reference proteome</keyword>
<reference evidence="7" key="2">
    <citation type="submission" date="2017-01" db="EMBL/GenBank/DDBJ databases">
        <authorList>
            <person name="Mah S.A."/>
            <person name="Swanson W.J."/>
            <person name="Moy G.W."/>
            <person name="Vacquier V.D."/>
        </authorList>
    </citation>
    <scope>NUCLEOTIDE SEQUENCE [LARGE SCALE GENOMIC DNA]</scope>
    <source>
        <strain evidence="7">ID-206-W2</strain>
    </source>
</reference>
<dbReference type="GO" id="GO:0005634">
    <property type="term" value="C:nucleus"/>
    <property type="evidence" value="ECO:0007669"/>
    <property type="project" value="UniProtKB-SubCell"/>
</dbReference>
<organism evidence="7 8">
    <name type="scientific">Smittium culicis</name>
    <dbReference type="NCBI Taxonomy" id="133412"/>
    <lineage>
        <taxon>Eukaryota</taxon>
        <taxon>Fungi</taxon>
        <taxon>Fungi incertae sedis</taxon>
        <taxon>Zoopagomycota</taxon>
        <taxon>Kickxellomycotina</taxon>
        <taxon>Harpellomycetes</taxon>
        <taxon>Harpellales</taxon>
        <taxon>Legeriomycetaceae</taxon>
        <taxon>Smittium</taxon>
    </lineage>
</organism>
<dbReference type="EMBL" id="LSSM01000489">
    <property type="protein sequence ID" value="OMJ28755.1"/>
    <property type="molecule type" value="Genomic_DNA"/>
</dbReference>
<dbReference type="FunFam" id="3.30.710.10:FF:000035">
    <property type="entry name" value="Elongin C transcription elongation factor"/>
    <property type="match status" value="1"/>
</dbReference>
<dbReference type="InterPro" id="IPR016073">
    <property type="entry name" value="Skp1_comp_POZ"/>
</dbReference>